<evidence type="ECO:0000256" key="1">
    <source>
        <dbReference type="ARBA" id="ARBA00023015"/>
    </source>
</evidence>
<dbReference type="InterPro" id="IPR036390">
    <property type="entry name" value="WH_DNA-bd_sf"/>
</dbReference>
<evidence type="ECO:0000313" key="6">
    <source>
        <dbReference type="Proteomes" id="UP000283374"/>
    </source>
</evidence>
<sequence>MGSVDDGTVLGRATLILELVESAGCISQAELARQSALPKPTVRRLAGDLTRRGLLTRCLDGYELGPRLASLGAAALGQHPFRAVAAPHLQDLLARTGQVAFVMDVEADLTMVTLHVAYGHQRAPAVNSTLGGWPPVEPVEPELLFKAAGRIAYAEHPDRVEALIASGVRRPTRYAAPTRRALLAAIDATLDAGMAVEREEHTLGWSCIAAGVRDRSDAVVGVVGVIGHGGTWDPERVRRPLTHVADALAAATPSAQADAQRALTRPRVGE</sequence>
<dbReference type="SUPFAM" id="SSF46785">
    <property type="entry name" value="Winged helix' DNA-binding domain"/>
    <property type="match status" value="1"/>
</dbReference>
<dbReference type="InterPro" id="IPR036388">
    <property type="entry name" value="WH-like_DNA-bd_sf"/>
</dbReference>
<dbReference type="SMART" id="SM00346">
    <property type="entry name" value="HTH_ICLR"/>
    <property type="match status" value="1"/>
</dbReference>
<name>A0A413RP08_9CELL</name>
<dbReference type="PANTHER" id="PTHR30136:SF24">
    <property type="entry name" value="HTH-TYPE TRANSCRIPTIONAL REPRESSOR ALLR"/>
    <property type="match status" value="1"/>
</dbReference>
<dbReference type="Proteomes" id="UP000283374">
    <property type="component" value="Unassembled WGS sequence"/>
</dbReference>
<comment type="caution">
    <text evidence="5">The sequence shown here is derived from an EMBL/GenBank/DDBJ whole genome shotgun (WGS) entry which is preliminary data.</text>
</comment>
<dbReference type="Pfam" id="PF09339">
    <property type="entry name" value="HTH_IclR"/>
    <property type="match status" value="1"/>
</dbReference>
<dbReference type="InterPro" id="IPR029016">
    <property type="entry name" value="GAF-like_dom_sf"/>
</dbReference>
<evidence type="ECO:0000259" key="4">
    <source>
        <dbReference type="PROSITE" id="PS51078"/>
    </source>
</evidence>
<dbReference type="AlphaFoldDB" id="A0A413RP08"/>
<dbReference type="Gene3D" id="3.30.450.40">
    <property type="match status" value="1"/>
</dbReference>
<dbReference type="Gene3D" id="1.10.10.10">
    <property type="entry name" value="Winged helix-like DNA-binding domain superfamily/Winged helix DNA-binding domain"/>
    <property type="match status" value="1"/>
</dbReference>
<dbReference type="SUPFAM" id="SSF55781">
    <property type="entry name" value="GAF domain-like"/>
    <property type="match status" value="1"/>
</dbReference>
<accession>A0A413RP08</accession>
<dbReference type="InterPro" id="IPR050707">
    <property type="entry name" value="HTH_MetabolicPath_Reg"/>
</dbReference>
<evidence type="ECO:0000256" key="2">
    <source>
        <dbReference type="ARBA" id="ARBA00023125"/>
    </source>
</evidence>
<protein>
    <submittedName>
        <fullName evidence="5">Winged helix-turn-helix transcriptional regulator</fullName>
    </submittedName>
</protein>
<evidence type="ECO:0000256" key="3">
    <source>
        <dbReference type="ARBA" id="ARBA00023163"/>
    </source>
</evidence>
<keyword evidence="2" id="KW-0238">DNA-binding</keyword>
<dbReference type="OrthoDB" id="8479143at2"/>
<dbReference type="Pfam" id="PF01614">
    <property type="entry name" value="IclR_C"/>
    <property type="match status" value="1"/>
</dbReference>
<dbReference type="InterPro" id="IPR005471">
    <property type="entry name" value="Tscrpt_reg_IclR_N"/>
</dbReference>
<dbReference type="PROSITE" id="PS51078">
    <property type="entry name" value="ICLR_ED"/>
    <property type="match status" value="1"/>
</dbReference>
<dbReference type="GO" id="GO:0045892">
    <property type="term" value="P:negative regulation of DNA-templated transcription"/>
    <property type="evidence" value="ECO:0007669"/>
    <property type="project" value="TreeGrafter"/>
</dbReference>
<feature type="domain" description="IclR-ED" evidence="4">
    <location>
        <begin position="67"/>
        <end position="265"/>
    </location>
</feature>
<reference evidence="5 6" key="1">
    <citation type="submission" date="2018-08" db="EMBL/GenBank/DDBJ databases">
        <title>Cellulomonas rhizosphaerae sp. nov., a novel actinomycete isolated from soil.</title>
        <authorList>
            <person name="Tian Y."/>
        </authorList>
    </citation>
    <scope>NUCLEOTIDE SEQUENCE [LARGE SCALE GENOMIC DNA]</scope>
    <source>
        <strain evidence="5 6">NEAU-TCZ24</strain>
    </source>
</reference>
<dbReference type="GO" id="GO:0003700">
    <property type="term" value="F:DNA-binding transcription factor activity"/>
    <property type="evidence" value="ECO:0007669"/>
    <property type="project" value="TreeGrafter"/>
</dbReference>
<dbReference type="EMBL" id="QWKP01000150">
    <property type="protein sequence ID" value="RHA43640.1"/>
    <property type="molecule type" value="Genomic_DNA"/>
</dbReference>
<evidence type="ECO:0000313" key="5">
    <source>
        <dbReference type="EMBL" id="RHA43640.1"/>
    </source>
</evidence>
<dbReference type="RefSeq" id="WP_118766410.1">
    <property type="nucleotide sequence ID" value="NZ_QWKP01000150.1"/>
</dbReference>
<dbReference type="GO" id="GO:0003677">
    <property type="term" value="F:DNA binding"/>
    <property type="evidence" value="ECO:0007669"/>
    <property type="project" value="UniProtKB-KW"/>
</dbReference>
<proteinExistence type="predicted"/>
<keyword evidence="6" id="KW-1185">Reference proteome</keyword>
<dbReference type="InterPro" id="IPR014757">
    <property type="entry name" value="Tscrpt_reg_IclR_C"/>
</dbReference>
<gene>
    <name evidence="5" type="ORF">D1825_05315</name>
</gene>
<organism evidence="5 6">
    <name type="scientific">Cellulomonas rhizosphaerae</name>
    <dbReference type="NCBI Taxonomy" id="2293719"/>
    <lineage>
        <taxon>Bacteria</taxon>
        <taxon>Bacillati</taxon>
        <taxon>Actinomycetota</taxon>
        <taxon>Actinomycetes</taxon>
        <taxon>Micrococcales</taxon>
        <taxon>Cellulomonadaceae</taxon>
        <taxon>Cellulomonas</taxon>
    </lineage>
</organism>
<keyword evidence="1" id="KW-0805">Transcription regulation</keyword>
<dbReference type="PANTHER" id="PTHR30136">
    <property type="entry name" value="HELIX-TURN-HELIX TRANSCRIPTIONAL REGULATOR, ICLR FAMILY"/>
    <property type="match status" value="1"/>
</dbReference>
<keyword evidence="3" id="KW-0804">Transcription</keyword>